<dbReference type="RefSeq" id="WP_048279283.1">
    <property type="nucleotide sequence ID" value="NZ_LDZF01000013.1"/>
</dbReference>
<gene>
    <name evidence="2" type="ORF">ABW06_13625</name>
</gene>
<feature type="transmembrane region" description="Helical" evidence="1">
    <location>
        <begin position="12"/>
        <end position="32"/>
    </location>
</feature>
<dbReference type="eggNOG" id="ENOG50332RF">
    <property type="taxonomic scope" value="Bacteria"/>
</dbReference>
<organism evidence="2 3">
    <name type="scientific">Pluralibacter gergoviae</name>
    <name type="common">Enterobacter gergoviae</name>
    <dbReference type="NCBI Taxonomy" id="61647"/>
    <lineage>
        <taxon>Bacteria</taxon>
        <taxon>Pseudomonadati</taxon>
        <taxon>Pseudomonadota</taxon>
        <taxon>Gammaproteobacteria</taxon>
        <taxon>Enterobacterales</taxon>
        <taxon>Enterobacteriaceae</taxon>
        <taxon>Pluralibacter</taxon>
    </lineage>
</organism>
<name>A0A0J5KZS4_PLUGE</name>
<dbReference type="AlphaFoldDB" id="A0A0J5KZS4"/>
<dbReference type="PATRIC" id="fig|61647.15.peg.893"/>
<dbReference type="STRING" id="61647.LG71_26550"/>
<evidence type="ECO:0000313" key="3">
    <source>
        <dbReference type="Proteomes" id="UP000036196"/>
    </source>
</evidence>
<accession>A0A0J5KZS4</accession>
<dbReference type="Pfam" id="PF11162">
    <property type="entry name" value="DUF2946"/>
    <property type="match status" value="1"/>
</dbReference>
<keyword evidence="1" id="KW-0472">Membrane</keyword>
<keyword evidence="1" id="KW-1133">Transmembrane helix</keyword>
<reference evidence="2 3" key="1">
    <citation type="submission" date="2015-05" db="EMBL/GenBank/DDBJ databases">
        <title>Genome sequences of Pluralibacter gergoviae.</title>
        <authorList>
            <person name="Greninger A.L."/>
            <person name="Miller S."/>
        </authorList>
    </citation>
    <scope>NUCLEOTIDE SEQUENCE [LARGE SCALE GENOMIC DNA]</scope>
    <source>
        <strain evidence="2 3">JS81F13</strain>
    </source>
</reference>
<keyword evidence="3" id="KW-1185">Reference proteome</keyword>
<dbReference type="Proteomes" id="UP000036196">
    <property type="component" value="Unassembled WGS sequence"/>
</dbReference>
<sequence>MITILQGRNRTTFFAAWLALFAIAMLFVAPAVSRTLAHRAACHHDTMAMSPSMADMHPGMAMTARCDPPSPMMQRMMSGKGMSPMEEIVCGYCQLLAHFPFIELLLAVLLWLLLHFILRTSLPPLACAPLFRPWSPQRARAPPAVFIL</sequence>
<evidence type="ECO:0008006" key="4">
    <source>
        <dbReference type="Google" id="ProtNLM"/>
    </source>
</evidence>
<protein>
    <recommendedName>
        <fullName evidence="4">DUF2946 domain-containing protein</fullName>
    </recommendedName>
</protein>
<keyword evidence="1" id="KW-0812">Transmembrane</keyword>
<comment type="caution">
    <text evidence="2">The sequence shown here is derived from an EMBL/GenBank/DDBJ whole genome shotgun (WGS) entry which is preliminary data.</text>
</comment>
<dbReference type="InterPro" id="IPR021333">
    <property type="entry name" value="DUF2946"/>
</dbReference>
<proteinExistence type="predicted"/>
<dbReference type="EMBL" id="LDZF01000013">
    <property type="protein sequence ID" value="KMK13036.1"/>
    <property type="molecule type" value="Genomic_DNA"/>
</dbReference>
<evidence type="ECO:0000256" key="1">
    <source>
        <dbReference type="SAM" id="Phobius"/>
    </source>
</evidence>
<feature type="transmembrane region" description="Helical" evidence="1">
    <location>
        <begin position="95"/>
        <end position="114"/>
    </location>
</feature>
<evidence type="ECO:0000313" key="2">
    <source>
        <dbReference type="EMBL" id="KMK13036.1"/>
    </source>
</evidence>